<proteinExistence type="predicted"/>
<dbReference type="InterPro" id="IPR036390">
    <property type="entry name" value="WH_DNA-bd_sf"/>
</dbReference>
<dbReference type="AlphaFoldDB" id="A0A347ZR11"/>
<dbReference type="InterPro" id="IPR018356">
    <property type="entry name" value="Tscrpt_reg_HTH_DeoR_CS"/>
</dbReference>
<dbReference type="InterPro" id="IPR001034">
    <property type="entry name" value="DeoR_HTH"/>
</dbReference>
<dbReference type="SMART" id="SM00420">
    <property type="entry name" value="HTH_DEOR"/>
    <property type="match status" value="1"/>
</dbReference>
<comment type="caution">
    <text evidence="5">The sequence shown here is derived from an EMBL/GenBank/DDBJ whole genome shotgun (WGS) entry which is preliminary data.</text>
</comment>
<dbReference type="Pfam" id="PF00455">
    <property type="entry name" value="DeoRC"/>
    <property type="match status" value="1"/>
</dbReference>
<name>A0A347ZR11_9CHLR</name>
<keyword evidence="2" id="KW-0238">DNA-binding</keyword>
<dbReference type="PRINTS" id="PR00037">
    <property type="entry name" value="HTHLACR"/>
</dbReference>
<evidence type="ECO:0000259" key="4">
    <source>
        <dbReference type="PROSITE" id="PS51000"/>
    </source>
</evidence>
<keyword evidence="3" id="KW-0804">Transcription</keyword>
<gene>
    <name evidence="5" type="ORF">DFR64_1596</name>
</gene>
<dbReference type="PROSITE" id="PS51000">
    <property type="entry name" value="HTH_DEOR_2"/>
    <property type="match status" value="1"/>
</dbReference>
<dbReference type="SMART" id="SM01134">
    <property type="entry name" value="DeoRC"/>
    <property type="match status" value="1"/>
</dbReference>
<dbReference type="InterPro" id="IPR014036">
    <property type="entry name" value="DeoR-like_C"/>
</dbReference>
<dbReference type="Gene3D" id="3.40.50.1360">
    <property type="match status" value="1"/>
</dbReference>
<dbReference type="GO" id="GO:0003700">
    <property type="term" value="F:DNA-binding transcription factor activity"/>
    <property type="evidence" value="ECO:0007669"/>
    <property type="project" value="InterPro"/>
</dbReference>
<organism evidence="5 6">
    <name type="scientific">Pelolinea submarina</name>
    <dbReference type="NCBI Taxonomy" id="913107"/>
    <lineage>
        <taxon>Bacteria</taxon>
        <taxon>Bacillati</taxon>
        <taxon>Chloroflexota</taxon>
        <taxon>Anaerolineae</taxon>
        <taxon>Anaerolineales</taxon>
        <taxon>Anaerolineaceae</taxon>
        <taxon>Pelolinea</taxon>
    </lineage>
</organism>
<dbReference type="Gene3D" id="1.10.10.10">
    <property type="entry name" value="Winged helix-like DNA-binding domain superfamily/Winged helix DNA-binding domain"/>
    <property type="match status" value="1"/>
</dbReference>
<dbReference type="InterPro" id="IPR050313">
    <property type="entry name" value="Carb_Metab_HTH_regulators"/>
</dbReference>
<dbReference type="SUPFAM" id="SSF100950">
    <property type="entry name" value="NagB/RpiA/CoA transferase-like"/>
    <property type="match status" value="1"/>
</dbReference>
<dbReference type="PANTHER" id="PTHR30363">
    <property type="entry name" value="HTH-TYPE TRANSCRIPTIONAL REGULATOR SRLR-RELATED"/>
    <property type="match status" value="1"/>
</dbReference>
<evidence type="ECO:0000256" key="1">
    <source>
        <dbReference type="ARBA" id="ARBA00023015"/>
    </source>
</evidence>
<dbReference type="Pfam" id="PF08220">
    <property type="entry name" value="HTH_DeoR"/>
    <property type="match status" value="1"/>
</dbReference>
<protein>
    <submittedName>
        <fullName evidence="5">DeoR family transcriptional regulator</fullName>
    </submittedName>
</protein>
<dbReference type="SUPFAM" id="SSF46785">
    <property type="entry name" value="Winged helix' DNA-binding domain"/>
    <property type="match status" value="1"/>
</dbReference>
<accession>A0A347ZR11</accession>
<keyword evidence="6" id="KW-1185">Reference proteome</keyword>
<reference evidence="5 6" key="1">
    <citation type="submission" date="2018-08" db="EMBL/GenBank/DDBJ databases">
        <title>Genomic Encyclopedia of Type Strains, Phase IV (KMG-IV): sequencing the most valuable type-strain genomes for metagenomic binning, comparative biology and taxonomic classification.</title>
        <authorList>
            <person name="Goeker M."/>
        </authorList>
    </citation>
    <scope>NUCLEOTIDE SEQUENCE [LARGE SCALE GENOMIC DNA]</scope>
    <source>
        <strain evidence="5 6">DSM 23923</strain>
    </source>
</reference>
<dbReference type="Proteomes" id="UP000256388">
    <property type="component" value="Unassembled WGS sequence"/>
</dbReference>
<evidence type="ECO:0000313" key="5">
    <source>
        <dbReference type="EMBL" id="REG11704.1"/>
    </source>
</evidence>
<evidence type="ECO:0000256" key="2">
    <source>
        <dbReference type="ARBA" id="ARBA00023125"/>
    </source>
</evidence>
<dbReference type="EMBL" id="QUMS01000001">
    <property type="protein sequence ID" value="REG11704.1"/>
    <property type="molecule type" value="Genomic_DNA"/>
</dbReference>
<evidence type="ECO:0000313" key="6">
    <source>
        <dbReference type="Proteomes" id="UP000256388"/>
    </source>
</evidence>
<dbReference type="InterPro" id="IPR037171">
    <property type="entry name" value="NagB/RpiA_transferase-like"/>
</dbReference>
<feature type="domain" description="HTH deoR-type" evidence="4">
    <location>
        <begin position="3"/>
        <end position="58"/>
    </location>
</feature>
<dbReference type="OrthoDB" id="9797223at2"/>
<sequence length="259" mass="29200">MYSVQRQSKILELLVKNGEVEVSDLADKFTASRETIRRDLREMEASGLLKRTHGGAVPVEKKYSDGYEYPLQARGLQHYEEKQRICKETARLVEDGDTIFIDNSSTTMSLLKYLPNDFKITIITNSIQVLLEAGLLENNNIVVISVGGIFNPKNYSLTGLLSNNYARSFFPDKSIVSCRGIDEKSGITDSSFLEIEVKRKMIDQSKQLIVMADYSKFGQTGAVYVGKLEEIDILITDSKADPEKLKMFSEFDTRIIVAE</sequence>
<keyword evidence="1" id="KW-0805">Transcription regulation</keyword>
<evidence type="ECO:0000256" key="3">
    <source>
        <dbReference type="ARBA" id="ARBA00023163"/>
    </source>
</evidence>
<dbReference type="PROSITE" id="PS00894">
    <property type="entry name" value="HTH_DEOR_1"/>
    <property type="match status" value="1"/>
</dbReference>
<dbReference type="RefSeq" id="WP_116224823.1">
    <property type="nucleotide sequence ID" value="NZ_AP018437.1"/>
</dbReference>
<dbReference type="GO" id="GO:0003677">
    <property type="term" value="F:DNA binding"/>
    <property type="evidence" value="ECO:0007669"/>
    <property type="project" value="UniProtKB-KW"/>
</dbReference>
<dbReference type="PANTHER" id="PTHR30363:SF44">
    <property type="entry name" value="AGA OPERON TRANSCRIPTIONAL REPRESSOR-RELATED"/>
    <property type="match status" value="1"/>
</dbReference>
<dbReference type="InterPro" id="IPR036388">
    <property type="entry name" value="WH-like_DNA-bd_sf"/>
</dbReference>